<gene>
    <name evidence="3" type="ORF">EEDITHA_LOCUS8020</name>
</gene>
<feature type="compositionally biased region" description="Low complexity" evidence="1">
    <location>
        <begin position="183"/>
        <end position="215"/>
    </location>
</feature>
<feature type="region of interest" description="Disordered" evidence="1">
    <location>
        <begin position="78"/>
        <end position="324"/>
    </location>
</feature>
<feature type="compositionally biased region" description="Low complexity" evidence="1">
    <location>
        <begin position="222"/>
        <end position="244"/>
    </location>
</feature>
<evidence type="ECO:0000256" key="2">
    <source>
        <dbReference type="SAM" id="SignalP"/>
    </source>
</evidence>
<dbReference type="EMBL" id="CAKOGL010000011">
    <property type="protein sequence ID" value="CAH2092243.1"/>
    <property type="molecule type" value="Genomic_DNA"/>
</dbReference>
<comment type="caution">
    <text evidence="3">The sequence shown here is derived from an EMBL/GenBank/DDBJ whole genome shotgun (WGS) entry which is preliminary data.</text>
</comment>
<feature type="compositionally biased region" description="Polar residues" evidence="1">
    <location>
        <begin position="163"/>
        <end position="182"/>
    </location>
</feature>
<accession>A0AAU9TZB8</accession>
<dbReference type="AlphaFoldDB" id="A0AAU9TZB8"/>
<keyword evidence="2" id="KW-0732">Signal</keyword>
<evidence type="ECO:0000256" key="1">
    <source>
        <dbReference type="SAM" id="MobiDB-lite"/>
    </source>
</evidence>
<feature type="compositionally biased region" description="Polar residues" evidence="1">
    <location>
        <begin position="78"/>
        <end position="88"/>
    </location>
</feature>
<feature type="signal peptide" evidence="2">
    <location>
        <begin position="1"/>
        <end position="17"/>
    </location>
</feature>
<feature type="compositionally biased region" description="Polar residues" evidence="1">
    <location>
        <begin position="253"/>
        <end position="278"/>
    </location>
</feature>
<protein>
    <recommendedName>
        <fullName evidence="5">GATA zinc finger domain-containing protein 14-like</fullName>
    </recommendedName>
</protein>
<keyword evidence="4" id="KW-1185">Reference proteome</keyword>
<reference evidence="3" key="1">
    <citation type="submission" date="2022-03" db="EMBL/GenBank/DDBJ databases">
        <authorList>
            <person name="Tunstrom K."/>
        </authorList>
    </citation>
    <scope>NUCLEOTIDE SEQUENCE</scope>
</reference>
<evidence type="ECO:0008006" key="5">
    <source>
        <dbReference type="Google" id="ProtNLM"/>
    </source>
</evidence>
<feature type="compositionally biased region" description="Basic and acidic residues" evidence="1">
    <location>
        <begin position="290"/>
        <end position="311"/>
    </location>
</feature>
<dbReference type="Proteomes" id="UP001153954">
    <property type="component" value="Unassembled WGS sequence"/>
</dbReference>
<name>A0AAU9TZB8_EUPED</name>
<evidence type="ECO:0000313" key="3">
    <source>
        <dbReference type="EMBL" id="CAH2092243.1"/>
    </source>
</evidence>
<feature type="chain" id="PRO_5043482547" description="GATA zinc finger domain-containing protein 14-like" evidence="2">
    <location>
        <begin position="18"/>
        <end position="324"/>
    </location>
</feature>
<proteinExistence type="predicted"/>
<sequence>MGTKLLIFLLAISICNGHIPLLGDIISATRTNIHKVAGTILDGITHGHRSTDVETSHQSNYERTKAPEETIVIVVENGANSNEYNRPSENYGPKQHDHRPSFNNNGGYGPGYNEYRPNHNRPVTSHHHENENFNNYNNFHQGHHYGHPQNNYDYSQYHGHNPNRYSNYPNQRYPNYENHQYPQQQNGNNGFYDQNNGNNNNGYNPRPNPNNNGIPIQPPPFNHNNQQNNNNFYPKPNYNNNNVNSDDSHFIKNPTTEFLTEGSASTVKPTQMTKTPNNDGPLFIPLLPDGSKDITAPKRETGDHKEKPAKDQEEDFELDVRIKE</sequence>
<evidence type="ECO:0000313" key="4">
    <source>
        <dbReference type="Proteomes" id="UP001153954"/>
    </source>
</evidence>
<organism evidence="3 4">
    <name type="scientific">Euphydryas editha</name>
    <name type="common">Edith's checkerspot</name>
    <dbReference type="NCBI Taxonomy" id="104508"/>
    <lineage>
        <taxon>Eukaryota</taxon>
        <taxon>Metazoa</taxon>
        <taxon>Ecdysozoa</taxon>
        <taxon>Arthropoda</taxon>
        <taxon>Hexapoda</taxon>
        <taxon>Insecta</taxon>
        <taxon>Pterygota</taxon>
        <taxon>Neoptera</taxon>
        <taxon>Endopterygota</taxon>
        <taxon>Lepidoptera</taxon>
        <taxon>Glossata</taxon>
        <taxon>Ditrysia</taxon>
        <taxon>Papilionoidea</taxon>
        <taxon>Nymphalidae</taxon>
        <taxon>Nymphalinae</taxon>
        <taxon>Euphydryas</taxon>
    </lineage>
</organism>